<dbReference type="EMBL" id="JAVREO010000029">
    <property type="protein sequence ID" value="MDT0270615.1"/>
    <property type="molecule type" value="Genomic_DNA"/>
</dbReference>
<proteinExistence type="predicted"/>
<gene>
    <name evidence="1" type="ORF">RM844_30515</name>
</gene>
<organism evidence="1 2">
    <name type="scientific">Streptomyces chisholmiae</name>
    <dbReference type="NCBI Taxonomy" id="3075540"/>
    <lineage>
        <taxon>Bacteria</taxon>
        <taxon>Bacillati</taxon>
        <taxon>Actinomycetota</taxon>
        <taxon>Actinomycetes</taxon>
        <taxon>Kitasatosporales</taxon>
        <taxon>Streptomycetaceae</taxon>
        <taxon>Streptomyces</taxon>
    </lineage>
</organism>
<reference evidence="2" key="1">
    <citation type="submission" date="2023-07" db="EMBL/GenBank/DDBJ databases">
        <title>30 novel species of actinomycetes from the DSMZ collection.</title>
        <authorList>
            <person name="Nouioui I."/>
        </authorList>
    </citation>
    <scope>NUCLEOTIDE SEQUENCE [LARGE SCALE GENOMIC DNA]</scope>
    <source>
        <strain evidence="2">DSM 44915</strain>
    </source>
</reference>
<evidence type="ECO:0000313" key="2">
    <source>
        <dbReference type="Proteomes" id="UP001183410"/>
    </source>
</evidence>
<sequence>MTGTQLQLPAVVAGVVDPAAGRAARDAGMARAEQRTAPSWAAACQAAIRVMAARGVPFQAADMVAEGLVDEPADHHQWGPQLAIAARRGVIRAHGYAPSRRATTKASACRQWIGTSAGTEVAA</sequence>
<accession>A0ABU2K037</accession>
<dbReference type="RefSeq" id="WP_311670679.1">
    <property type="nucleotide sequence ID" value="NZ_JAVREO010000029.1"/>
</dbReference>
<dbReference type="Proteomes" id="UP001183410">
    <property type="component" value="Unassembled WGS sequence"/>
</dbReference>
<evidence type="ECO:0000313" key="1">
    <source>
        <dbReference type="EMBL" id="MDT0270615.1"/>
    </source>
</evidence>
<name>A0ABU2K037_9ACTN</name>
<keyword evidence="2" id="KW-1185">Reference proteome</keyword>
<comment type="caution">
    <text evidence="1">The sequence shown here is derived from an EMBL/GenBank/DDBJ whole genome shotgun (WGS) entry which is preliminary data.</text>
</comment>
<protein>
    <submittedName>
        <fullName evidence="1">Uncharacterized protein</fullName>
    </submittedName>
</protein>